<dbReference type="Gene3D" id="1.10.132.70">
    <property type="match status" value="1"/>
</dbReference>
<dbReference type="EC" id="2.7.7.49" evidence="2 13"/>
<evidence type="ECO:0000256" key="8">
    <source>
        <dbReference type="ARBA" id="ARBA00022842"/>
    </source>
</evidence>
<evidence type="ECO:0000256" key="2">
    <source>
        <dbReference type="ARBA" id="ARBA00012493"/>
    </source>
</evidence>
<dbReference type="Pfam" id="PF12009">
    <property type="entry name" value="Telomerase_RBD"/>
    <property type="match status" value="1"/>
</dbReference>
<evidence type="ECO:0000256" key="14">
    <source>
        <dbReference type="SAM" id="MobiDB-lite"/>
    </source>
</evidence>
<evidence type="ECO:0000313" key="17">
    <source>
        <dbReference type="Proteomes" id="UP000723463"/>
    </source>
</evidence>
<dbReference type="EMBL" id="JAAAXW010000006">
    <property type="protein sequence ID" value="KAF9551213.1"/>
    <property type="molecule type" value="Genomic_DNA"/>
</dbReference>
<comment type="caution">
    <text evidence="16">The sequence shown here is derived from an EMBL/GenBank/DDBJ whole genome shotgun (WGS) entry which is preliminary data.</text>
</comment>
<dbReference type="SUPFAM" id="SSF56672">
    <property type="entry name" value="DNA/RNA polymerases"/>
    <property type="match status" value="1"/>
</dbReference>
<evidence type="ECO:0000256" key="4">
    <source>
        <dbReference type="ARBA" id="ARBA00022454"/>
    </source>
</evidence>
<evidence type="ECO:0000256" key="7">
    <source>
        <dbReference type="ARBA" id="ARBA00022723"/>
    </source>
</evidence>
<evidence type="ECO:0000256" key="11">
    <source>
        <dbReference type="ARBA" id="ARBA00023242"/>
    </source>
</evidence>
<dbReference type="Pfam" id="PF11474">
    <property type="entry name" value="TEN_TERT"/>
    <property type="match status" value="1"/>
</dbReference>
<evidence type="ECO:0000256" key="13">
    <source>
        <dbReference type="RuleBase" id="RU365061"/>
    </source>
</evidence>
<keyword evidence="8 13" id="KW-0460">Magnesium</keyword>
<feature type="compositionally biased region" description="Basic and acidic residues" evidence="14">
    <location>
        <begin position="257"/>
        <end position="267"/>
    </location>
</feature>
<dbReference type="InterPro" id="IPR000477">
    <property type="entry name" value="RT_dom"/>
</dbReference>
<dbReference type="InterPro" id="IPR043502">
    <property type="entry name" value="DNA/RNA_pol_sf"/>
</dbReference>
<keyword evidence="7 13" id="KW-0479">Metal-binding</keyword>
<evidence type="ECO:0000256" key="1">
    <source>
        <dbReference type="ARBA" id="ARBA00008001"/>
    </source>
</evidence>
<proteinExistence type="inferred from homology"/>
<dbReference type="AlphaFoldDB" id="A0A9P6FH95"/>
<comment type="catalytic activity">
    <reaction evidence="12 13">
        <text>DNA(n) + a 2'-deoxyribonucleoside 5'-triphosphate = DNA(n+1) + diphosphate</text>
        <dbReference type="Rhea" id="RHEA:22508"/>
        <dbReference type="Rhea" id="RHEA-COMP:17339"/>
        <dbReference type="Rhea" id="RHEA-COMP:17340"/>
        <dbReference type="ChEBI" id="CHEBI:33019"/>
        <dbReference type="ChEBI" id="CHEBI:61560"/>
        <dbReference type="ChEBI" id="CHEBI:173112"/>
        <dbReference type="EC" id="2.7.7.49"/>
    </reaction>
</comment>
<feature type="region of interest" description="Disordered" evidence="14">
    <location>
        <begin position="201"/>
        <end position="268"/>
    </location>
</feature>
<evidence type="ECO:0000313" key="16">
    <source>
        <dbReference type="EMBL" id="KAF9551213.1"/>
    </source>
</evidence>
<evidence type="ECO:0000256" key="3">
    <source>
        <dbReference type="ARBA" id="ARBA00016182"/>
    </source>
</evidence>
<dbReference type="Gene3D" id="3.30.70.2630">
    <property type="match status" value="1"/>
</dbReference>
<keyword evidence="11 13" id="KW-0539">Nucleus</keyword>
<dbReference type="Pfam" id="PF00078">
    <property type="entry name" value="RVT_1"/>
    <property type="match status" value="1"/>
</dbReference>
<keyword evidence="5 13" id="KW-0808">Transferase</keyword>
<dbReference type="GO" id="GO:0070034">
    <property type="term" value="F:telomerase RNA binding"/>
    <property type="evidence" value="ECO:0007669"/>
    <property type="project" value="TreeGrafter"/>
</dbReference>
<evidence type="ECO:0000256" key="12">
    <source>
        <dbReference type="ARBA" id="ARBA00048173"/>
    </source>
</evidence>
<dbReference type="GO" id="GO:0000333">
    <property type="term" value="C:telomerase catalytic core complex"/>
    <property type="evidence" value="ECO:0007669"/>
    <property type="project" value="TreeGrafter"/>
</dbReference>
<name>A0A9P6FH95_9FUNG</name>
<dbReference type="GO" id="GO:0042162">
    <property type="term" value="F:telomeric DNA binding"/>
    <property type="evidence" value="ECO:0007669"/>
    <property type="project" value="TreeGrafter"/>
</dbReference>
<dbReference type="PROSITE" id="PS50878">
    <property type="entry name" value="RT_POL"/>
    <property type="match status" value="1"/>
</dbReference>
<dbReference type="InterPro" id="IPR049915">
    <property type="entry name" value="TERT_TEN"/>
</dbReference>
<organism evidence="16 17">
    <name type="scientific">Mortierella hygrophila</name>
    <dbReference type="NCBI Taxonomy" id="979708"/>
    <lineage>
        <taxon>Eukaryota</taxon>
        <taxon>Fungi</taxon>
        <taxon>Fungi incertae sedis</taxon>
        <taxon>Mucoromycota</taxon>
        <taxon>Mortierellomycotina</taxon>
        <taxon>Mortierellomycetes</taxon>
        <taxon>Mortierellales</taxon>
        <taxon>Mortierellaceae</taxon>
        <taxon>Mortierella</taxon>
    </lineage>
</organism>
<comment type="subcellular location">
    <subcellularLocation>
        <location evidence="13">Nucleus</location>
    </subcellularLocation>
    <subcellularLocation>
        <location evidence="13">Chromosome</location>
        <location evidence="13">Telomere</location>
    </subcellularLocation>
</comment>
<keyword evidence="10 13" id="KW-0695">RNA-directed DNA polymerase</keyword>
<dbReference type="GO" id="GO:0000781">
    <property type="term" value="C:chromosome, telomeric region"/>
    <property type="evidence" value="ECO:0007669"/>
    <property type="project" value="UniProtKB-SubCell"/>
</dbReference>
<dbReference type="PANTHER" id="PTHR12066:SF0">
    <property type="entry name" value="TELOMERASE REVERSE TRANSCRIPTASE"/>
    <property type="match status" value="1"/>
</dbReference>
<comment type="similarity">
    <text evidence="1 13">Belongs to the reverse transcriptase family. Telomerase subfamily.</text>
</comment>
<keyword evidence="17" id="KW-1185">Reference proteome</keyword>
<dbReference type="CDD" id="cd01648">
    <property type="entry name" value="TERT"/>
    <property type="match status" value="1"/>
</dbReference>
<evidence type="ECO:0000256" key="6">
    <source>
        <dbReference type="ARBA" id="ARBA00022695"/>
    </source>
</evidence>
<evidence type="ECO:0000256" key="9">
    <source>
        <dbReference type="ARBA" id="ARBA00022895"/>
    </source>
</evidence>
<sequence length="1047" mass="119504">MAESNAAITNAVLLTLLPGLQRLGQFLDTNLNGQPTVVCSDDPTEYKCLLHDTLVAPTPAAAMKNAGIAIQPFPTESSQSPSGRQDDIVDSAIRHTCPPNEWPIGKYNILALGYKSIRRISDQRAQPYHKNTLETFVRSEHWETLLRRIGQPAMSYLLTQTSIFAALPNNCYCQITGPAISEQHVSKQLIQQEVLQSLSIRKRPADLTPSSATSDTYSSKDTSPPAAKRRAVSNDKRKSEGYALEPAPTATKRRKKDNSDRDKDRVANPRAAISPSAILFQRSRIFYARRYHIESVMLRNFLLADYDSFKPADYVPDLKVIVDIQMKRMFPKQHGLQNVFSPSVPSSGWLPDTRQTMGKIKYRTERAKKKAAGGWRLRAMRFLVEEMLVLNQKCRSMALLQYYCPVAAIDNAPESAQTNVASLLTSFSSFDQVTSFVHAVVKKVIPLAMFGSTDNRAVILRAMTRFIRLRKFETLPLQYALQGFKLSECEWLQDSHRAHEGRPVRHIAPTASDKQHEILHEFVYWIFEGFLMPLLRATFYVTDSSYQRNRLFYYRHGLWRIITQSAVNSIQGKMFIRMEPAFDSINQENLLRLIYETLKEDKYIIHRHSKVNPANGRMMKRFHANATAPDDIPHFLDFAHEQAVFSKHAVFVDKVVHSSERKDVLISMIMEHVRENVVKFGRHFYKQATGIPQGSKLSPALCRFFYDEMEKRKLSHLTQSDDSALVRLADDFLFISQDKDKSIEFLRIMAAGHPEFGCFINESKTVTNFDVLLSNAQPAQQCQGNDFPYCGFLLHTKTLEIRADYTRYDGDDIRDLLTVSRNMQPSKNVQAGYAIVLKMKKAMQHMCQMSFSDTTYNSHARVFLNIYQNFIFCAMKFHAYILELFLDPALSYRSSSSSSSSSSTSSSSSQNRINHLQNIIIDPTDLPEIVTGIFRAAYGLLHNSRRSKVGIEAGVEFRVYERHVFWLGATAFLKTLPERQGQSRPGPGLGQGSSRMPEFVYAPLRKYLRTKIVDRLEVEEKKAFFKRMLFSAVNDPRNCIMDDIRYR</sequence>
<evidence type="ECO:0000256" key="10">
    <source>
        <dbReference type="ARBA" id="ARBA00022918"/>
    </source>
</evidence>
<keyword evidence="4 13" id="KW-0158">Chromosome</keyword>
<dbReference type="InterPro" id="IPR021891">
    <property type="entry name" value="Telomerase_RBD"/>
</dbReference>
<gene>
    <name evidence="16" type="ORF">EC957_010099</name>
</gene>
<protein>
    <recommendedName>
        <fullName evidence="3 13">Telomerase reverse transcriptase</fullName>
        <ecNumber evidence="2 13">2.7.7.49</ecNumber>
    </recommendedName>
    <alternativeName>
        <fullName evidence="13">Telomerase catalytic subunit</fullName>
    </alternativeName>
</protein>
<dbReference type="Proteomes" id="UP000723463">
    <property type="component" value="Unassembled WGS sequence"/>
</dbReference>
<dbReference type="Gene3D" id="1.10.357.90">
    <property type="match status" value="1"/>
</dbReference>
<dbReference type="GO" id="GO:0003720">
    <property type="term" value="F:telomerase activity"/>
    <property type="evidence" value="ECO:0007669"/>
    <property type="project" value="InterPro"/>
</dbReference>
<evidence type="ECO:0000259" key="15">
    <source>
        <dbReference type="PROSITE" id="PS50878"/>
    </source>
</evidence>
<accession>A0A9P6FH95</accession>
<evidence type="ECO:0000256" key="5">
    <source>
        <dbReference type="ARBA" id="ARBA00022679"/>
    </source>
</evidence>
<comment type="function">
    <text evidence="13">Telomerase is a ribonucleoprotein enzyme essential for the replication of chromosome termini in most eukaryotes. It elongates telomeres. It is a reverse transcriptase that adds simple sequence repeats to chromosome ends by copying a template sequence within the RNA component of the enzyme.</text>
</comment>
<dbReference type="PANTHER" id="PTHR12066">
    <property type="entry name" value="TELOMERASE REVERSE TRANSCRIPTASE"/>
    <property type="match status" value="1"/>
</dbReference>
<keyword evidence="9 13" id="KW-0779">Telomere</keyword>
<dbReference type="GO" id="GO:0007004">
    <property type="term" value="P:telomere maintenance via telomerase"/>
    <property type="evidence" value="ECO:0007669"/>
    <property type="project" value="TreeGrafter"/>
</dbReference>
<dbReference type="SMART" id="SM00975">
    <property type="entry name" value="Telomerase_RBD"/>
    <property type="match status" value="1"/>
</dbReference>
<dbReference type="InterPro" id="IPR003545">
    <property type="entry name" value="Telomerase_RT"/>
</dbReference>
<reference evidence="16" key="1">
    <citation type="journal article" date="2020" name="Fungal Divers.">
        <title>Resolving the Mortierellaceae phylogeny through synthesis of multi-gene phylogenetics and phylogenomics.</title>
        <authorList>
            <person name="Vandepol N."/>
            <person name="Liber J."/>
            <person name="Desiro A."/>
            <person name="Na H."/>
            <person name="Kennedy M."/>
            <person name="Barry K."/>
            <person name="Grigoriev I.V."/>
            <person name="Miller A.N."/>
            <person name="O'Donnell K."/>
            <person name="Stajich J.E."/>
            <person name="Bonito G."/>
        </authorList>
    </citation>
    <scope>NUCLEOTIDE SEQUENCE</scope>
    <source>
        <strain evidence="16">NRRL 2591</strain>
    </source>
</reference>
<keyword evidence="6 13" id="KW-0548">Nucleotidyltransferase</keyword>
<dbReference type="GO" id="GO:0046872">
    <property type="term" value="F:metal ion binding"/>
    <property type="evidence" value="ECO:0007669"/>
    <property type="project" value="UniProtKB-KW"/>
</dbReference>
<feature type="domain" description="Reverse transcriptase" evidence="15">
    <location>
        <begin position="473"/>
        <end position="794"/>
    </location>
</feature>
<feature type="compositionally biased region" description="Polar residues" evidence="14">
    <location>
        <begin position="208"/>
        <end position="222"/>
    </location>
</feature>